<name>A0AAD2E8K3_9LAMI</name>
<proteinExistence type="predicted"/>
<dbReference type="PROSITE" id="PS51257">
    <property type="entry name" value="PROKAR_LIPOPROTEIN"/>
    <property type="match status" value="1"/>
</dbReference>
<dbReference type="FunFam" id="3.80.10.10:FF:000438">
    <property type="entry name" value="Putative LRR receptor-like serine/threonine-protein kinase At4g26540 family"/>
    <property type="match status" value="1"/>
</dbReference>
<evidence type="ECO:0000313" key="2">
    <source>
        <dbReference type="EMBL" id="CAI9782862.1"/>
    </source>
</evidence>
<sequence>MSNNRFVGGIPPSISGCGNLEFLDFHSNALTRTVPDTLPKSLQLMDISDNRLTGQLSPSIGSLTELTKLNLWKNQFSGRIPAEILSCSKLELLDLGDNGFSGDIHKAFGQLPSLEI</sequence>
<dbReference type="Gene3D" id="3.80.10.10">
    <property type="entry name" value="Ribonuclease Inhibitor"/>
    <property type="match status" value="1"/>
</dbReference>
<evidence type="ECO:0000313" key="3">
    <source>
        <dbReference type="Proteomes" id="UP000834106"/>
    </source>
</evidence>
<keyword evidence="3" id="KW-1185">Reference proteome</keyword>
<gene>
    <name evidence="2" type="ORF">FPE_LOCUS30292</name>
</gene>
<dbReference type="AlphaFoldDB" id="A0AAD2E8K3"/>
<comment type="subcellular location">
    <subcellularLocation>
        <location evidence="1">Cell envelope</location>
    </subcellularLocation>
</comment>
<protein>
    <submittedName>
        <fullName evidence="2">Uncharacterized protein</fullName>
    </submittedName>
</protein>
<dbReference type="Proteomes" id="UP000834106">
    <property type="component" value="Chromosome 19"/>
</dbReference>
<dbReference type="InterPro" id="IPR001611">
    <property type="entry name" value="Leu-rich_rpt"/>
</dbReference>
<dbReference type="EMBL" id="OU503054">
    <property type="protein sequence ID" value="CAI9782862.1"/>
    <property type="molecule type" value="Genomic_DNA"/>
</dbReference>
<dbReference type="InterPro" id="IPR051848">
    <property type="entry name" value="PGIP"/>
</dbReference>
<dbReference type="PANTHER" id="PTHR48059:SF30">
    <property type="entry name" value="OS06G0587000 PROTEIN"/>
    <property type="match status" value="1"/>
</dbReference>
<dbReference type="SUPFAM" id="SSF52058">
    <property type="entry name" value="L domain-like"/>
    <property type="match status" value="1"/>
</dbReference>
<dbReference type="PANTHER" id="PTHR48059">
    <property type="entry name" value="POLYGALACTURONASE INHIBITOR 1"/>
    <property type="match status" value="1"/>
</dbReference>
<dbReference type="InterPro" id="IPR032675">
    <property type="entry name" value="LRR_dom_sf"/>
</dbReference>
<reference evidence="2" key="1">
    <citation type="submission" date="2023-05" db="EMBL/GenBank/DDBJ databases">
        <authorList>
            <person name="Huff M."/>
        </authorList>
    </citation>
    <scope>NUCLEOTIDE SEQUENCE</scope>
</reference>
<dbReference type="Pfam" id="PF00560">
    <property type="entry name" value="LRR_1"/>
    <property type="match status" value="5"/>
</dbReference>
<accession>A0AAD2E8K3</accession>
<evidence type="ECO:0000256" key="1">
    <source>
        <dbReference type="ARBA" id="ARBA00004196"/>
    </source>
</evidence>
<organism evidence="2 3">
    <name type="scientific">Fraxinus pennsylvanica</name>
    <dbReference type="NCBI Taxonomy" id="56036"/>
    <lineage>
        <taxon>Eukaryota</taxon>
        <taxon>Viridiplantae</taxon>
        <taxon>Streptophyta</taxon>
        <taxon>Embryophyta</taxon>
        <taxon>Tracheophyta</taxon>
        <taxon>Spermatophyta</taxon>
        <taxon>Magnoliopsida</taxon>
        <taxon>eudicotyledons</taxon>
        <taxon>Gunneridae</taxon>
        <taxon>Pentapetalae</taxon>
        <taxon>asterids</taxon>
        <taxon>lamiids</taxon>
        <taxon>Lamiales</taxon>
        <taxon>Oleaceae</taxon>
        <taxon>Oleeae</taxon>
        <taxon>Fraxinus</taxon>
    </lineage>
</organism>